<evidence type="ECO:0000256" key="4">
    <source>
        <dbReference type="ARBA" id="ARBA00022833"/>
    </source>
</evidence>
<feature type="domain" description="GRF-type" evidence="8">
    <location>
        <begin position="7"/>
        <end position="48"/>
    </location>
</feature>
<dbReference type="GO" id="GO:0008270">
    <property type="term" value="F:zinc ion binding"/>
    <property type="evidence" value="ECO:0007669"/>
    <property type="project" value="UniProtKB-KW"/>
</dbReference>
<evidence type="ECO:0000256" key="7">
    <source>
        <dbReference type="PROSITE-ProRule" id="PRU01343"/>
    </source>
</evidence>
<dbReference type="EMBL" id="CM017324">
    <property type="protein sequence ID" value="KAE8038422.1"/>
    <property type="molecule type" value="Genomic_DNA"/>
</dbReference>
<dbReference type="InterPro" id="IPR010666">
    <property type="entry name" value="Znf_GRF"/>
</dbReference>
<evidence type="ECO:0000256" key="3">
    <source>
        <dbReference type="ARBA" id="ARBA00022771"/>
    </source>
</evidence>
<evidence type="ECO:0000313" key="10">
    <source>
        <dbReference type="Proteomes" id="UP000327013"/>
    </source>
</evidence>
<gene>
    <name evidence="9" type="ORF">FH972_010933</name>
</gene>
<dbReference type="InterPro" id="IPR046848">
    <property type="entry name" value="E_motif"/>
</dbReference>
<proteinExistence type="inferred from homology"/>
<dbReference type="PANTHER" id="PTHR47926">
    <property type="entry name" value="PENTATRICOPEPTIDE REPEAT-CONTAINING PROTEIN"/>
    <property type="match status" value="1"/>
</dbReference>
<evidence type="ECO:0000256" key="6">
    <source>
        <dbReference type="PROSITE-ProRule" id="PRU00708"/>
    </source>
</evidence>
<dbReference type="NCBIfam" id="TIGR00756">
    <property type="entry name" value="PPR"/>
    <property type="match status" value="7"/>
</dbReference>
<organism evidence="9 10">
    <name type="scientific">Carpinus fangiana</name>
    <dbReference type="NCBI Taxonomy" id="176857"/>
    <lineage>
        <taxon>Eukaryota</taxon>
        <taxon>Viridiplantae</taxon>
        <taxon>Streptophyta</taxon>
        <taxon>Embryophyta</taxon>
        <taxon>Tracheophyta</taxon>
        <taxon>Spermatophyta</taxon>
        <taxon>Magnoliopsida</taxon>
        <taxon>eudicotyledons</taxon>
        <taxon>Gunneridae</taxon>
        <taxon>Pentapetalae</taxon>
        <taxon>rosids</taxon>
        <taxon>fabids</taxon>
        <taxon>Fagales</taxon>
        <taxon>Betulaceae</taxon>
        <taxon>Carpinus</taxon>
    </lineage>
</organism>
<evidence type="ECO:0000313" key="9">
    <source>
        <dbReference type="EMBL" id="KAE8038422.1"/>
    </source>
</evidence>
<dbReference type="GO" id="GO:0003723">
    <property type="term" value="F:RNA binding"/>
    <property type="evidence" value="ECO:0007669"/>
    <property type="project" value="InterPro"/>
</dbReference>
<dbReference type="Pfam" id="PF13041">
    <property type="entry name" value="PPR_2"/>
    <property type="match status" value="2"/>
</dbReference>
<reference evidence="9 10" key="1">
    <citation type="submission" date="2019-06" db="EMBL/GenBank/DDBJ databases">
        <title>A chromosomal-level reference genome of Carpinus fangiana (Coryloideae, Betulaceae).</title>
        <authorList>
            <person name="Yang X."/>
            <person name="Wang Z."/>
            <person name="Zhang L."/>
            <person name="Hao G."/>
            <person name="Liu J."/>
            <person name="Yang Y."/>
        </authorList>
    </citation>
    <scope>NUCLEOTIDE SEQUENCE [LARGE SCALE GENOMIC DNA]</scope>
    <source>
        <strain evidence="9">Cfa_2016G</strain>
        <tissue evidence="9">Leaf</tissue>
    </source>
</reference>
<dbReference type="PROSITE" id="PS51375">
    <property type="entry name" value="PPR"/>
    <property type="match status" value="5"/>
</dbReference>
<feature type="repeat" description="PPR" evidence="6">
    <location>
        <begin position="357"/>
        <end position="391"/>
    </location>
</feature>
<keyword evidence="4" id="KW-0862">Zinc</keyword>
<dbReference type="Gene3D" id="1.25.40.10">
    <property type="entry name" value="Tetratricopeptide repeat domain"/>
    <property type="match status" value="4"/>
</dbReference>
<dbReference type="Pfam" id="PF01535">
    <property type="entry name" value="PPR"/>
    <property type="match status" value="4"/>
</dbReference>
<keyword evidence="10" id="KW-1185">Reference proteome</keyword>
<evidence type="ECO:0000256" key="1">
    <source>
        <dbReference type="ARBA" id="ARBA00022723"/>
    </source>
</evidence>
<feature type="repeat" description="PPR" evidence="6">
    <location>
        <begin position="461"/>
        <end position="495"/>
    </location>
</feature>
<protein>
    <recommendedName>
        <fullName evidence="8">GRF-type domain-containing protein</fullName>
    </recommendedName>
</protein>
<dbReference type="OrthoDB" id="185373at2759"/>
<feature type="repeat" description="PPR" evidence="6">
    <location>
        <begin position="430"/>
        <end position="460"/>
    </location>
</feature>
<keyword evidence="2" id="KW-0677">Repeat</keyword>
<sequence>MEMEVQCTCGAGPMRLLVSRTDRNYMRRFYKCPLYKNHPGSFHWEDELLQNLPSRLSQEGRVHWEDELENTSTQSADVLELGVHVPKQILQLFTINGHVPSHFASPCSVQVVIKPLVMLPSDIISAVDQYASSIARCIKTKNLKLGMTMHSHLIKTALSFNPFLTNGLIDMYSKCNSTESAQKTFDDLPIKTAPSWNIMISMYSGRGLFTKAHKLFEEMPKPNLVSYNSLISGFTHHGFHKESISFFLQMQKEYECLIMDEFTLVSIVGACARLGALAALDQVHGAAIVMGLEFNMIIHNALVDAYGKCGEPDTSYSIFSRMPVRDVVSWTSMVVAFAQASRLDDACRLFNEMPLKNTVSWTALVAGFTQNGHGTEALVLFQQMLGEGVWPAAHTFVSVLSACADLALVQRGKQIHGYIIRRSTSSNLFNVFMFNALIDMYCKCGDMKSAKTLFDLMPRKDIVSWNSIITGFAQNGLGENSLALFQRMMEAKIKPNPVTFLGVLSACSHTGLLSEAIRILDSMQKDYDVNPRPNHYAILIDLLGRNNRLDVAAELIKKAPNGSDHVGMWGALLGSCRVHGNLDLARRAAEALFELEPNNAARYVMLSNIYAAAGRWGDANRVRRLMDERGLRNEAAYSWIEVRNVRHEFVAKDRVHCQIREIYQVVGKLVNNMMDAGYQQPFSFR</sequence>
<dbReference type="InterPro" id="IPR002885">
    <property type="entry name" value="PPR_rpt"/>
</dbReference>
<dbReference type="Proteomes" id="UP000327013">
    <property type="component" value="Chromosome 4"/>
</dbReference>
<dbReference type="PANTHER" id="PTHR47926:SF346">
    <property type="entry name" value="PENTATRICOPEPTIDE REPEAT-CONTAINING PROTEIN"/>
    <property type="match status" value="1"/>
</dbReference>
<accession>A0A660KPS4</accession>
<dbReference type="Pfam" id="PF20431">
    <property type="entry name" value="E_motif"/>
    <property type="match status" value="1"/>
</dbReference>
<comment type="similarity">
    <text evidence="5">Belongs to the PPR family. PCMP-E subfamily.</text>
</comment>
<dbReference type="Pfam" id="PF12854">
    <property type="entry name" value="PPR_1"/>
    <property type="match status" value="1"/>
</dbReference>
<dbReference type="PROSITE" id="PS51999">
    <property type="entry name" value="ZF_GRF"/>
    <property type="match status" value="1"/>
</dbReference>
<dbReference type="AlphaFoldDB" id="A0A660KPS4"/>
<evidence type="ECO:0000259" key="8">
    <source>
        <dbReference type="PROSITE" id="PS51999"/>
    </source>
</evidence>
<feature type="repeat" description="PPR" evidence="6">
    <location>
        <begin position="192"/>
        <end position="226"/>
    </location>
</feature>
<dbReference type="InterPro" id="IPR011990">
    <property type="entry name" value="TPR-like_helical_dom_sf"/>
</dbReference>
<dbReference type="GO" id="GO:0009451">
    <property type="term" value="P:RNA modification"/>
    <property type="evidence" value="ECO:0007669"/>
    <property type="project" value="InterPro"/>
</dbReference>
<evidence type="ECO:0000256" key="2">
    <source>
        <dbReference type="ARBA" id="ARBA00022737"/>
    </source>
</evidence>
<evidence type="ECO:0000256" key="5">
    <source>
        <dbReference type="ARBA" id="ARBA00061659"/>
    </source>
</evidence>
<dbReference type="SUPFAM" id="SSF48452">
    <property type="entry name" value="TPR-like"/>
    <property type="match status" value="1"/>
</dbReference>
<dbReference type="Pfam" id="PF06839">
    <property type="entry name" value="Zn_ribbon_GRF"/>
    <property type="match status" value="1"/>
</dbReference>
<dbReference type="FunFam" id="1.25.40.10:FF:000280">
    <property type="entry name" value="Pentatricopeptide repeat-containing protein"/>
    <property type="match status" value="1"/>
</dbReference>
<dbReference type="FunFam" id="1.25.40.10:FF:000442">
    <property type="entry name" value="Pentatricopeptide repeat-containing protein At3g49710"/>
    <property type="match status" value="1"/>
</dbReference>
<dbReference type="FunFam" id="1.25.40.10:FF:000031">
    <property type="entry name" value="Pentatricopeptide repeat-containing protein mitochondrial"/>
    <property type="match status" value="1"/>
</dbReference>
<name>A0A660KPS4_9ROSI</name>
<dbReference type="FunFam" id="1.25.40.10:FF:000393">
    <property type="entry name" value="Pentatricopeptide repeat-containing protein At1g20230"/>
    <property type="match status" value="1"/>
</dbReference>
<feature type="repeat" description="PPR" evidence="6">
    <location>
        <begin position="326"/>
        <end position="356"/>
    </location>
</feature>
<dbReference type="InterPro" id="IPR046960">
    <property type="entry name" value="PPR_At4g14850-like_plant"/>
</dbReference>
<keyword evidence="3 7" id="KW-0863">Zinc-finger</keyword>
<keyword evidence="1" id="KW-0479">Metal-binding</keyword>